<protein>
    <submittedName>
        <fullName evidence="1">Uncharacterized protein</fullName>
    </submittedName>
</protein>
<dbReference type="OrthoDB" id="3034988at2"/>
<dbReference type="EMBL" id="LPVJ01000006">
    <property type="protein sequence ID" value="KUO97059.1"/>
    <property type="molecule type" value="Genomic_DNA"/>
</dbReference>
<dbReference type="Proteomes" id="UP000053557">
    <property type="component" value="Unassembled WGS sequence"/>
</dbReference>
<organism evidence="1 2">
    <name type="scientific">Ferroacidibacillus organovorans</name>
    <dbReference type="NCBI Taxonomy" id="1765683"/>
    <lineage>
        <taxon>Bacteria</taxon>
        <taxon>Bacillati</taxon>
        <taxon>Bacillota</taxon>
        <taxon>Bacilli</taxon>
        <taxon>Bacillales</taxon>
        <taxon>Alicyclobacillaceae</taxon>
        <taxon>Ferroacidibacillus</taxon>
    </lineage>
</organism>
<name>A0A101XT27_9BACL</name>
<dbReference type="AlphaFoldDB" id="A0A101XT27"/>
<dbReference type="RefSeq" id="WP_067711406.1">
    <property type="nucleotide sequence ID" value="NZ_LPVJ01000006.1"/>
</dbReference>
<reference evidence="1 2" key="1">
    <citation type="submission" date="2015-12" db="EMBL/GenBank/DDBJ databases">
        <title>Draft genome sequence of Acidibacillus ferrooxidans ITV001, isolated from a chalcopyrite acid mine drainage site in Brazil.</title>
        <authorList>
            <person name="Dall'Agnol H."/>
            <person name="Nancucheo I."/>
            <person name="Johnson B."/>
            <person name="Oliveira R."/>
            <person name="Leite L."/>
            <person name="Pylro V."/>
            <person name="Nunes G.L."/>
            <person name="Tzotzos G."/>
            <person name="Fernandes G.R."/>
            <person name="Dutra J."/>
            <person name="Orellana S.C."/>
            <person name="Oliveira G."/>
        </authorList>
    </citation>
    <scope>NUCLEOTIDE SEQUENCE [LARGE SCALE GENOMIC DNA]</scope>
    <source>
        <strain evidence="2">ITV01</strain>
    </source>
</reference>
<keyword evidence="2" id="KW-1185">Reference proteome</keyword>
<proteinExistence type="predicted"/>
<evidence type="ECO:0000313" key="2">
    <source>
        <dbReference type="Proteomes" id="UP000053557"/>
    </source>
</evidence>
<sequence length="103" mass="12360">MSEEQQQDFKEEEKKMMEDWEFMFRQRANSLPQDISLEYAVALTITLFKFRDLMKELPEEYRDGFAEVDDDYNDLVSEASKAFYRWGWSDALQHLQSSDKGVR</sequence>
<comment type="caution">
    <text evidence="1">The sequence shown here is derived from an EMBL/GenBank/DDBJ whole genome shotgun (WGS) entry which is preliminary data.</text>
</comment>
<evidence type="ECO:0000313" key="1">
    <source>
        <dbReference type="EMBL" id="KUO97059.1"/>
    </source>
</evidence>
<gene>
    <name evidence="1" type="ORF">ATW55_12105</name>
</gene>
<accession>A0A101XT27</accession>